<sequence>MKILSDKNNLQVLYEDNHIIVVNKGAGDIVQGDKTGDKPLSEVVKEYIKDKYNKPGAVFLGVVHRLDRPTTGIVVFARTSKALTRLNDLFKNRETQKTYWALVKNMPQDEKATLVHYLKRNEKNNTSKAHIKEVPGSKKASLEYTVLQKLNTYTLLEVNLHTGRHHQIRAQLSFIGSPIKGDLKYGAERSNPDGSISLHARHLSFIHPVNKELIAITAPVPKDAVWSAVAL</sequence>
<proteinExistence type="inferred from homology"/>
<protein>
    <submittedName>
        <fullName evidence="4">RluA family pseudouridine synthase</fullName>
        <ecNumber evidence="4">5.4.99.-</ecNumber>
    </submittedName>
</protein>
<keyword evidence="2 4" id="KW-0413">Isomerase</keyword>
<comment type="similarity">
    <text evidence="1">Belongs to the pseudouridine synthase RluA family.</text>
</comment>
<dbReference type="InterPro" id="IPR006145">
    <property type="entry name" value="PsdUridine_synth_RsuA/RluA"/>
</dbReference>
<name>A0ABW8YTI6_9FLAO</name>
<dbReference type="RefSeq" id="WP_408083509.1">
    <property type="nucleotide sequence ID" value="NZ_JBELPZ010000002.1"/>
</dbReference>
<accession>A0ABW8YTI6</accession>
<dbReference type="InterPro" id="IPR050188">
    <property type="entry name" value="RluA_PseudoU_synthase"/>
</dbReference>
<dbReference type="PANTHER" id="PTHR21600:SF83">
    <property type="entry name" value="PSEUDOURIDYLATE SYNTHASE RPUSD4, MITOCHONDRIAL"/>
    <property type="match status" value="1"/>
</dbReference>
<dbReference type="EC" id="5.4.99.-" evidence="4"/>
<dbReference type="PANTHER" id="PTHR21600">
    <property type="entry name" value="MITOCHONDRIAL RNA PSEUDOURIDINE SYNTHASE"/>
    <property type="match status" value="1"/>
</dbReference>
<dbReference type="InterPro" id="IPR020103">
    <property type="entry name" value="PsdUridine_synth_cat_dom_sf"/>
</dbReference>
<dbReference type="InterPro" id="IPR006224">
    <property type="entry name" value="PsdUridine_synth_RluA-like_CS"/>
</dbReference>
<dbReference type="EMBL" id="JBELPZ010000002">
    <property type="protein sequence ID" value="MFL9843265.1"/>
    <property type="molecule type" value="Genomic_DNA"/>
</dbReference>
<organism evidence="4 5">
    <name type="scientific">Flavobacterium rhizosphaerae</name>
    <dbReference type="NCBI Taxonomy" id="3163298"/>
    <lineage>
        <taxon>Bacteria</taxon>
        <taxon>Pseudomonadati</taxon>
        <taxon>Bacteroidota</taxon>
        <taxon>Flavobacteriia</taxon>
        <taxon>Flavobacteriales</taxon>
        <taxon>Flavobacteriaceae</taxon>
        <taxon>Flavobacterium</taxon>
    </lineage>
</organism>
<evidence type="ECO:0000259" key="3">
    <source>
        <dbReference type="Pfam" id="PF00849"/>
    </source>
</evidence>
<evidence type="ECO:0000256" key="2">
    <source>
        <dbReference type="ARBA" id="ARBA00023235"/>
    </source>
</evidence>
<evidence type="ECO:0000313" key="5">
    <source>
        <dbReference type="Proteomes" id="UP001629156"/>
    </source>
</evidence>
<dbReference type="Pfam" id="PF00849">
    <property type="entry name" value="PseudoU_synth_2"/>
    <property type="match status" value="1"/>
</dbReference>
<reference evidence="4 5" key="1">
    <citation type="submission" date="2024-06" db="EMBL/GenBank/DDBJ databases">
        <authorList>
            <person name="Kaempfer P."/>
            <person name="Viver T."/>
        </authorList>
    </citation>
    <scope>NUCLEOTIDE SEQUENCE [LARGE SCALE GENOMIC DNA]</scope>
    <source>
        <strain evidence="4 5">ST-119</strain>
    </source>
</reference>
<dbReference type="Gene3D" id="3.30.2350.10">
    <property type="entry name" value="Pseudouridine synthase"/>
    <property type="match status" value="1"/>
</dbReference>
<evidence type="ECO:0000313" key="4">
    <source>
        <dbReference type="EMBL" id="MFL9843265.1"/>
    </source>
</evidence>
<comment type="caution">
    <text evidence="4">The sequence shown here is derived from an EMBL/GenBank/DDBJ whole genome shotgun (WGS) entry which is preliminary data.</text>
</comment>
<keyword evidence="5" id="KW-1185">Reference proteome</keyword>
<dbReference type="SUPFAM" id="SSF55120">
    <property type="entry name" value="Pseudouridine synthase"/>
    <property type="match status" value="1"/>
</dbReference>
<feature type="domain" description="Pseudouridine synthase RsuA/RluA-like" evidence="3">
    <location>
        <begin position="18"/>
        <end position="173"/>
    </location>
</feature>
<dbReference type="GO" id="GO:0016853">
    <property type="term" value="F:isomerase activity"/>
    <property type="evidence" value="ECO:0007669"/>
    <property type="project" value="UniProtKB-KW"/>
</dbReference>
<evidence type="ECO:0000256" key="1">
    <source>
        <dbReference type="ARBA" id="ARBA00010876"/>
    </source>
</evidence>
<gene>
    <name evidence="4" type="ORF">ABS766_02425</name>
</gene>
<dbReference type="CDD" id="cd02869">
    <property type="entry name" value="PseudoU_synth_RluA_like"/>
    <property type="match status" value="1"/>
</dbReference>
<dbReference type="PROSITE" id="PS01129">
    <property type="entry name" value="PSI_RLU"/>
    <property type="match status" value="1"/>
</dbReference>
<dbReference type="Proteomes" id="UP001629156">
    <property type="component" value="Unassembled WGS sequence"/>
</dbReference>